<dbReference type="InterPro" id="IPR003593">
    <property type="entry name" value="AAA+_ATPase"/>
</dbReference>
<keyword evidence="2" id="KW-0547">Nucleotide-binding</keyword>
<keyword evidence="3" id="KW-0067">ATP-binding</keyword>
<evidence type="ECO:0000256" key="3">
    <source>
        <dbReference type="ARBA" id="ARBA00022840"/>
    </source>
</evidence>
<dbReference type="PROSITE" id="PS50893">
    <property type="entry name" value="ABC_TRANSPORTER_2"/>
    <property type="match status" value="1"/>
</dbReference>
<feature type="domain" description="ABC transporter" evidence="4">
    <location>
        <begin position="5"/>
        <end position="221"/>
    </location>
</feature>
<organism evidence="5 6">
    <name type="scientific">Herbinix luporum</name>
    <dbReference type="NCBI Taxonomy" id="1679721"/>
    <lineage>
        <taxon>Bacteria</taxon>
        <taxon>Bacillati</taxon>
        <taxon>Bacillota</taxon>
        <taxon>Clostridia</taxon>
        <taxon>Lachnospirales</taxon>
        <taxon>Lachnospiraceae</taxon>
        <taxon>Herbinix</taxon>
    </lineage>
</organism>
<dbReference type="GO" id="GO:0005524">
    <property type="term" value="F:ATP binding"/>
    <property type="evidence" value="ECO:0007669"/>
    <property type="project" value="UniProtKB-KW"/>
</dbReference>
<keyword evidence="1" id="KW-0813">Transport</keyword>
<dbReference type="InterPro" id="IPR027417">
    <property type="entry name" value="P-loop_NTPase"/>
</dbReference>
<proteinExistence type="predicted"/>
<dbReference type="OrthoDB" id="9804819at2"/>
<dbReference type="KEGG" id="hsd:SD1D_1877"/>
<dbReference type="Proteomes" id="UP000196053">
    <property type="component" value="Chromosome I"/>
</dbReference>
<name>A0A0K8J7W5_9FIRM</name>
<accession>A0A0K8J7W5</accession>
<protein>
    <recommendedName>
        <fullName evidence="4">ABC transporter domain-containing protein</fullName>
    </recommendedName>
</protein>
<dbReference type="PANTHER" id="PTHR43023:SF3">
    <property type="entry name" value="PROTEIN TRIGALACTOSYLDIACYLGLYCEROL 3, CHLOROPLASTIC"/>
    <property type="match status" value="1"/>
</dbReference>
<gene>
    <name evidence="5" type="ORF">SD1D_1877</name>
</gene>
<keyword evidence="6" id="KW-1185">Reference proteome</keyword>
<evidence type="ECO:0000256" key="2">
    <source>
        <dbReference type="ARBA" id="ARBA00022741"/>
    </source>
</evidence>
<dbReference type="InterPro" id="IPR017871">
    <property type="entry name" value="ABC_transporter-like_CS"/>
</dbReference>
<dbReference type="Gene3D" id="3.40.50.300">
    <property type="entry name" value="P-loop containing nucleotide triphosphate hydrolases"/>
    <property type="match status" value="1"/>
</dbReference>
<sequence>MVNILKVRGLTKSYEDHTVLENVEFELKQNEIMLIKGRSGTGKSTLLNICSMLENPDAGEIIFDGKNLDSYDHKEKQDILRNHLGYIFQDYNLFEDLTVYDNLYIYLTLSSDLNKSKINELIRNSLDEVGLLSKIKSKAKLLSGGERQRVALARTLLLPRKLVFADEPTANIDEENSAKLINIFNKLKDKNTAIIIVSHDDIFDSLADKIYLLEGGKLCQK</sequence>
<dbReference type="RefSeq" id="WP_058258664.1">
    <property type="nucleotide sequence ID" value="NZ_LN879430.1"/>
</dbReference>
<reference evidence="6" key="1">
    <citation type="submission" date="2015-09" db="EMBL/GenBank/DDBJ databases">
        <authorList>
            <person name="Wibberg D."/>
        </authorList>
    </citation>
    <scope>NUCLEOTIDE SEQUENCE [LARGE SCALE GENOMIC DNA]</scope>
    <source>
        <strain evidence="6">SD1D</strain>
    </source>
</reference>
<evidence type="ECO:0000313" key="5">
    <source>
        <dbReference type="EMBL" id="CUH93418.1"/>
    </source>
</evidence>
<dbReference type="SMART" id="SM00382">
    <property type="entry name" value="AAA"/>
    <property type="match status" value="1"/>
</dbReference>
<dbReference type="InterPro" id="IPR003439">
    <property type="entry name" value="ABC_transporter-like_ATP-bd"/>
</dbReference>
<dbReference type="EMBL" id="LN879430">
    <property type="protein sequence ID" value="CUH93418.1"/>
    <property type="molecule type" value="Genomic_DNA"/>
</dbReference>
<dbReference type="GO" id="GO:0016887">
    <property type="term" value="F:ATP hydrolysis activity"/>
    <property type="evidence" value="ECO:0007669"/>
    <property type="project" value="InterPro"/>
</dbReference>
<dbReference type="AlphaFoldDB" id="A0A0K8J7W5"/>
<dbReference type="PANTHER" id="PTHR43023">
    <property type="entry name" value="PROTEIN TRIGALACTOSYLDIACYLGLYCEROL 3, CHLOROPLASTIC"/>
    <property type="match status" value="1"/>
</dbReference>
<evidence type="ECO:0000256" key="1">
    <source>
        <dbReference type="ARBA" id="ARBA00022448"/>
    </source>
</evidence>
<evidence type="ECO:0000259" key="4">
    <source>
        <dbReference type="PROSITE" id="PS50893"/>
    </source>
</evidence>
<dbReference type="SUPFAM" id="SSF52540">
    <property type="entry name" value="P-loop containing nucleoside triphosphate hydrolases"/>
    <property type="match status" value="1"/>
</dbReference>
<dbReference type="PROSITE" id="PS00211">
    <property type="entry name" value="ABC_TRANSPORTER_1"/>
    <property type="match status" value="1"/>
</dbReference>
<dbReference type="Pfam" id="PF00005">
    <property type="entry name" value="ABC_tran"/>
    <property type="match status" value="1"/>
</dbReference>
<evidence type="ECO:0000313" key="6">
    <source>
        <dbReference type="Proteomes" id="UP000196053"/>
    </source>
</evidence>